<dbReference type="InterPro" id="IPR029787">
    <property type="entry name" value="Nucleotide_cyclase"/>
</dbReference>
<accession>X0XBY2</accession>
<dbReference type="Gene3D" id="3.30.450.20">
    <property type="entry name" value="PAS domain"/>
    <property type="match status" value="1"/>
</dbReference>
<protein>
    <recommendedName>
        <fullName evidence="5">Diguanylate cyclase</fullName>
    </recommendedName>
</protein>
<feature type="non-terminal residue" evidence="4">
    <location>
        <position position="1"/>
    </location>
</feature>
<proteinExistence type="predicted"/>
<dbReference type="SUPFAM" id="SSF55073">
    <property type="entry name" value="Nucleotide cyclase"/>
    <property type="match status" value="1"/>
</dbReference>
<gene>
    <name evidence="4" type="ORF">S01H1_65929</name>
</gene>
<evidence type="ECO:0000313" key="4">
    <source>
        <dbReference type="EMBL" id="GAG40580.1"/>
    </source>
</evidence>
<feature type="domain" description="PAS" evidence="1">
    <location>
        <begin position="1"/>
        <end position="49"/>
    </location>
</feature>
<dbReference type="CDD" id="cd00130">
    <property type="entry name" value="PAS"/>
    <property type="match status" value="1"/>
</dbReference>
<dbReference type="NCBIfam" id="TIGR00229">
    <property type="entry name" value="sensory_box"/>
    <property type="match status" value="1"/>
</dbReference>
<dbReference type="InterPro" id="IPR035965">
    <property type="entry name" value="PAS-like_dom_sf"/>
</dbReference>
<comment type="caution">
    <text evidence="4">The sequence shown here is derived from an EMBL/GenBank/DDBJ whole genome shotgun (WGS) entry which is preliminary data.</text>
</comment>
<dbReference type="PANTHER" id="PTHR46663">
    <property type="entry name" value="DIGUANYLATE CYCLASE DGCT-RELATED"/>
    <property type="match status" value="1"/>
</dbReference>
<name>X0XBY2_9ZZZZ</name>
<reference evidence="4" key="1">
    <citation type="journal article" date="2014" name="Front. Microbiol.">
        <title>High frequency of phylogenetically diverse reductive dehalogenase-homologous genes in deep subseafloor sedimentary metagenomes.</title>
        <authorList>
            <person name="Kawai M."/>
            <person name="Futagami T."/>
            <person name="Toyoda A."/>
            <person name="Takaki Y."/>
            <person name="Nishi S."/>
            <person name="Hori S."/>
            <person name="Arai W."/>
            <person name="Tsubouchi T."/>
            <person name="Morono Y."/>
            <person name="Uchiyama I."/>
            <person name="Ito T."/>
            <person name="Fujiyama A."/>
            <person name="Inagaki F."/>
            <person name="Takami H."/>
        </authorList>
    </citation>
    <scope>NUCLEOTIDE SEQUENCE</scope>
    <source>
        <strain evidence="4">Expedition CK06-06</strain>
    </source>
</reference>
<feature type="non-terminal residue" evidence="4">
    <location>
        <position position="250"/>
    </location>
</feature>
<dbReference type="InterPro" id="IPR052163">
    <property type="entry name" value="DGC-Regulatory_Protein"/>
</dbReference>
<evidence type="ECO:0000259" key="3">
    <source>
        <dbReference type="PROSITE" id="PS50887"/>
    </source>
</evidence>
<dbReference type="NCBIfam" id="TIGR00254">
    <property type="entry name" value="GGDEF"/>
    <property type="match status" value="1"/>
</dbReference>
<dbReference type="Pfam" id="PF08448">
    <property type="entry name" value="PAS_4"/>
    <property type="match status" value="1"/>
</dbReference>
<dbReference type="InterPro" id="IPR000700">
    <property type="entry name" value="PAS-assoc_C"/>
</dbReference>
<evidence type="ECO:0000259" key="2">
    <source>
        <dbReference type="PROSITE" id="PS50113"/>
    </source>
</evidence>
<dbReference type="EMBL" id="BARS01043559">
    <property type="protein sequence ID" value="GAG40580.1"/>
    <property type="molecule type" value="Genomic_DNA"/>
</dbReference>
<dbReference type="Gene3D" id="3.30.70.270">
    <property type="match status" value="1"/>
</dbReference>
<dbReference type="CDD" id="cd01949">
    <property type="entry name" value="GGDEF"/>
    <property type="match status" value="1"/>
</dbReference>
<dbReference type="InterPro" id="IPR000160">
    <property type="entry name" value="GGDEF_dom"/>
</dbReference>
<sequence>DNASIWLSVLDKNGHVLTWNRAAETISGYSKEEVVGHGNRIWEWLYPDETYREKVSAKADAILKGRVREFDDETTIRCRNGKDKILSWHVRSLHDDTDRPMGFLSIGLDITERKRTEERLAFMATHDPLTNLPNRQAFSERLNLELDHAHRNQRQLAVMMLDLDHFKDVNDTLGHSVGDKLLQAVGKRLTGLRRKSDTVARLGGDEFMLILPEITQYEDAERIAQELLEAVREPLVVDGHELRVTTSIGV</sequence>
<dbReference type="InterPro" id="IPR000014">
    <property type="entry name" value="PAS"/>
</dbReference>
<dbReference type="InterPro" id="IPR043128">
    <property type="entry name" value="Rev_trsase/Diguanyl_cyclase"/>
</dbReference>
<dbReference type="PANTHER" id="PTHR46663:SF3">
    <property type="entry name" value="SLL0267 PROTEIN"/>
    <property type="match status" value="1"/>
</dbReference>
<dbReference type="SUPFAM" id="SSF55785">
    <property type="entry name" value="PYP-like sensor domain (PAS domain)"/>
    <property type="match status" value="1"/>
</dbReference>
<dbReference type="AlphaFoldDB" id="X0XBY2"/>
<feature type="domain" description="PAC" evidence="2">
    <location>
        <begin position="70"/>
        <end position="122"/>
    </location>
</feature>
<dbReference type="InterPro" id="IPR013656">
    <property type="entry name" value="PAS_4"/>
</dbReference>
<feature type="domain" description="GGDEF" evidence="3">
    <location>
        <begin position="154"/>
        <end position="250"/>
    </location>
</feature>
<evidence type="ECO:0000259" key="1">
    <source>
        <dbReference type="PROSITE" id="PS50112"/>
    </source>
</evidence>
<evidence type="ECO:0008006" key="5">
    <source>
        <dbReference type="Google" id="ProtNLM"/>
    </source>
</evidence>
<organism evidence="4">
    <name type="scientific">marine sediment metagenome</name>
    <dbReference type="NCBI Taxonomy" id="412755"/>
    <lineage>
        <taxon>unclassified sequences</taxon>
        <taxon>metagenomes</taxon>
        <taxon>ecological metagenomes</taxon>
    </lineage>
</organism>
<dbReference type="Pfam" id="PF00990">
    <property type="entry name" value="GGDEF"/>
    <property type="match status" value="1"/>
</dbReference>
<dbReference type="PROSITE" id="PS50887">
    <property type="entry name" value="GGDEF"/>
    <property type="match status" value="1"/>
</dbReference>
<dbReference type="PROSITE" id="PS50112">
    <property type="entry name" value="PAS"/>
    <property type="match status" value="1"/>
</dbReference>
<dbReference type="SMART" id="SM00267">
    <property type="entry name" value="GGDEF"/>
    <property type="match status" value="1"/>
</dbReference>
<dbReference type="PROSITE" id="PS50113">
    <property type="entry name" value="PAC"/>
    <property type="match status" value="1"/>
</dbReference>